<accession>A0A835SGQ6</accession>
<proteinExistence type="predicted"/>
<protein>
    <submittedName>
        <fullName evidence="2">Uncharacterized protein</fullName>
    </submittedName>
</protein>
<name>A0A835SGQ6_CHLIN</name>
<dbReference type="OrthoDB" id="423576at2759"/>
<dbReference type="EMBL" id="JAEHOC010000064">
    <property type="protein sequence ID" value="KAG2424532.1"/>
    <property type="molecule type" value="Genomic_DNA"/>
</dbReference>
<dbReference type="InterPro" id="IPR036770">
    <property type="entry name" value="Ankyrin_rpt-contain_sf"/>
</dbReference>
<feature type="compositionally biased region" description="Gly residues" evidence="1">
    <location>
        <begin position="323"/>
        <end position="335"/>
    </location>
</feature>
<sequence length="634" mass="68288">MYRDVEEKLLKQAQDRNFDRKALSTKLREAQGAQGLQAKSVLLQVYSTQADVYEDFAAQSPLYIDMPTVCAAGPSNAIPGSLMLGTAAELEAAVEALGRGGADGQSPVPPNTPLLGERLIAVMRLKAMWGRKLLQITLMVFTHPVLGRIALVQPLLLTACVQRLFAEGEELVTALLKGGASPHVRNSLNMTALLLVVAALSKRLAAELESGNPDDLAAHAGKAVAVARLLLAAGADVRERMLGFGRMWSSMSEHDQEVALNFGSIAATRAVLHLDRYTVQDGYAAMLRPLRERAEAACPGTGAHLDQLEQLLTRGQLALRSEGSGGADGGAGGAEGLERRDSAQEMAARGGGEAAGGGDEGGGASLAVKKDVTWPWVQAMSNIAWAVSQVAMGTDPAARRAILRTLQAQAPFELPAMSVVSVAQLRRQGRIPRYSRMDSAKDMHDAAEAAAAATAPQPQPSLHFEPLQVDELPPGAVVVFVSHRWLGRGCPDDDKGTKLKQVFAIADHVARHRRVSVDKVYLWLDYSVVDQDNPMPGVQALPVYIACCDEFVYVYHDEYWERAWCLTEQFMHWKLGTGESKHRLDPASLAFATESSRAQPPDPTYGKLAVEADRIALASMTSIMPYTLPGDDTY</sequence>
<dbReference type="Proteomes" id="UP000650467">
    <property type="component" value="Unassembled WGS sequence"/>
</dbReference>
<gene>
    <name evidence="2" type="ORF">HXX76_014413</name>
</gene>
<dbReference type="Gene3D" id="1.25.40.20">
    <property type="entry name" value="Ankyrin repeat-containing domain"/>
    <property type="match status" value="1"/>
</dbReference>
<organism evidence="2 3">
    <name type="scientific">Chlamydomonas incerta</name>
    <dbReference type="NCBI Taxonomy" id="51695"/>
    <lineage>
        <taxon>Eukaryota</taxon>
        <taxon>Viridiplantae</taxon>
        <taxon>Chlorophyta</taxon>
        <taxon>core chlorophytes</taxon>
        <taxon>Chlorophyceae</taxon>
        <taxon>CS clade</taxon>
        <taxon>Chlamydomonadales</taxon>
        <taxon>Chlamydomonadaceae</taxon>
        <taxon>Chlamydomonas</taxon>
    </lineage>
</organism>
<dbReference type="AlphaFoldDB" id="A0A835SGQ6"/>
<comment type="caution">
    <text evidence="2">The sequence shown here is derived from an EMBL/GenBank/DDBJ whole genome shotgun (WGS) entry which is preliminary data.</text>
</comment>
<feature type="region of interest" description="Disordered" evidence="1">
    <location>
        <begin position="321"/>
        <end position="362"/>
    </location>
</feature>
<keyword evidence="3" id="KW-1185">Reference proteome</keyword>
<feature type="compositionally biased region" description="Gly residues" evidence="1">
    <location>
        <begin position="349"/>
        <end position="362"/>
    </location>
</feature>
<evidence type="ECO:0000313" key="3">
    <source>
        <dbReference type="Proteomes" id="UP000650467"/>
    </source>
</evidence>
<evidence type="ECO:0000256" key="1">
    <source>
        <dbReference type="SAM" id="MobiDB-lite"/>
    </source>
</evidence>
<reference evidence="2" key="1">
    <citation type="journal article" date="2020" name="bioRxiv">
        <title>Comparative genomics of Chlamydomonas.</title>
        <authorList>
            <person name="Craig R.J."/>
            <person name="Hasan A.R."/>
            <person name="Ness R.W."/>
            <person name="Keightley P.D."/>
        </authorList>
    </citation>
    <scope>NUCLEOTIDE SEQUENCE</scope>
    <source>
        <strain evidence="2">SAG 7.73</strain>
    </source>
</reference>
<evidence type="ECO:0000313" key="2">
    <source>
        <dbReference type="EMBL" id="KAG2424532.1"/>
    </source>
</evidence>